<gene>
    <name evidence="5" type="ORF">N801_07395</name>
</gene>
<feature type="domain" description="Carboxyltransferase" evidence="4">
    <location>
        <begin position="23"/>
        <end position="290"/>
    </location>
</feature>
<dbReference type="PANTHER" id="PTHR43309">
    <property type="entry name" value="5-OXOPROLINASE SUBUNIT C"/>
    <property type="match status" value="1"/>
</dbReference>
<accession>A0A0A0K133</accession>
<dbReference type="EMBL" id="AVPL01000017">
    <property type="protein sequence ID" value="KGN41486.1"/>
    <property type="molecule type" value="Genomic_DNA"/>
</dbReference>
<name>A0A0A0K133_9MICO</name>
<dbReference type="InterPro" id="IPR003778">
    <property type="entry name" value="CT_A_B"/>
</dbReference>
<organism evidence="5 6">
    <name type="scientific">Knoellia aerolata DSM 18566</name>
    <dbReference type="NCBI Taxonomy" id="1385519"/>
    <lineage>
        <taxon>Bacteria</taxon>
        <taxon>Bacillati</taxon>
        <taxon>Actinomycetota</taxon>
        <taxon>Actinomycetes</taxon>
        <taxon>Micrococcales</taxon>
        <taxon>Intrasporangiaceae</taxon>
        <taxon>Knoellia</taxon>
    </lineage>
</organism>
<dbReference type="Gene3D" id="2.40.100.10">
    <property type="entry name" value="Cyclophilin-like"/>
    <property type="match status" value="1"/>
</dbReference>
<evidence type="ECO:0000256" key="3">
    <source>
        <dbReference type="ARBA" id="ARBA00022840"/>
    </source>
</evidence>
<dbReference type="NCBIfam" id="TIGR00724">
    <property type="entry name" value="urea_amlyse_rel"/>
    <property type="match status" value="1"/>
</dbReference>
<evidence type="ECO:0000256" key="2">
    <source>
        <dbReference type="ARBA" id="ARBA00022801"/>
    </source>
</evidence>
<dbReference type="AlphaFoldDB" id="A0A0A0K133"/>
<keyword evidence="6" id="KW-1185">Reference proteome</keyword>
<keyword evidence="1" id="KW-0547">Nucleotide-binding</keyword>
<dbReference type="Proteomes" id="UP000030013">
    <property type="component" value="Unassembled WGS sequence"/>
</dbReference>
<dbReference type="PANTHER" id="PTHR43309:SF3">
    <property type="entry name" value="5-OXOPROLINASE SUBUNIT C"/>
    <property type="match status" value="1"/>
</dbReference>
<keyword evidence="3" id="KW-0067">ATP-binding</keyword>
<dbReference type="GO" id="GO:0016787">
    <property type="term" value="F:hydrolase activity"/>
    <property type="evidence" value="ECO:0007669"/>
    <property type="project" value="UniProtKB-KW"/>
</dbReference>
<protein>
    <submittedName>
        <fullName evidence="5">Allophanate hydrolase</fullName>
    </submittedName>
</protein>
<sequence>MIEVVLAGALTTVQDLGRPGHAHLGVGRSGAVDRPSLRLANRLVGNPEDAPALELTFGGLTLRAHDSVTVALTGAPARLTLEGRPGAMHAAITVAAGETLEIGMPSRGVRTYLAVRGGLVCDRALGSASTDVLSGLGPPPVTDGVRFAVGRPTAPVPGVDVVPGRSWPVEPVLRLLRGPRDDWFAPEALELLGSARFEATPSSDRVGVRLDGPPLTRVREGELPSEGMVEGAVQVPPDGHPVVFLADHPVTGGYPVVAVVHPDDVPVAAQLRPGDGVRFRFVPGPVSPPLG</sequence>
<dbReference type="SUPFAM" id="SSF50891">
    <property type="entry name" value="Cyclophilin-like"/>
    <property type="match status" value="1"/>
</dbReference>
<dbReference type="Pfam" id="PF02626">
    <property type="entry name" value="CT_A_B"/>
    <property type="match status" value="1"/>
</dbReference>
<dbReference type="InterPro" id="IPR029000">
    <property type="entry name" value="Cyclophilin-like_dom_sf"/>
</dbReference>
<dbReference type="STRING" id="1385519.N801_07395"/>
<dbReference type="InterPro" id="IPR052708">
    <property type="entry name" value="PxpC"/>
</dbReference>
<dbReference type="SMART" id="SM00797">
    <property type="entry name" value="AHS2"/>
    <property type="match status" value="1"/>
</dbReference>
<evidence type="ECO:0000313" key="5">
    <source>
        <dbReference type="EMBL" id="KGN41486.1"/>
    </source>
</evidence>
<comment type="caution">
    <text evidence="5">The sequence shown here is derived from an EMBL/GenBank/DDBJ whole genome shotgun (WGS) entry which is preliminary data.</text>
</comment>
<proteinExistence type="predicted"/>
<evidence type="ECO:0000313" key="6">
    <source>
        <dbReference type="Proteomes" id="UP000030013"/>
    </source>
</evidence>
<keyword evidence="2 5" id="KW-0378">Hydrolase</keyword>
<dbReference type="RefSeq" id="WP_035936310.1">
    <property type="nucleotide sequence ID" value="NZ_AVPL01000017.1"/>
</dbReference>
<dbReference type="GO" id="GO:0005524">
    <property type="term" value="F:ATP binding"/>
    <property type="evidence" value="ECO:0007669"/>
    <property type="project" value="UniProtKB-KW"/>
</dbReference>
<dbReference type="OrthoDB" id="9768696at2"/>
<evidence type="ECO:0000259" key="4">
    <source>
        <dbReference type="SMART" id="SM00797"/>
    </source>
</evidence>
<reference evidence="5 6" key="1">
    <citation type="submission" date="2013-08" db="EMBL/GenBank/DDBJ databases">
        <title>The genome sequence of Knoellia aerolata.</title>
        <authorList>
            <person name="Zhu W."/>
            <person name="Wang G."/>
        </authorList>
    </citation>
    <scope>NUCLEOTIDE SEQUENCE [LARGE SCALE GENOMIC DNA]</scope>
    <source>
        <strain evidence="5 6">DSM 18566</strain>
    </source>
</reference>
<dbReference type="eggNOG" id="COG1984">
    <property type="taxonomic scope" value="Bacteria"/>
</dbReference>
<evidence type="ECO:0000256" key="1">
    <source>
        <dbReference type="ARBA" id="ARBA00022741"/>
    </source>
</evidence>